<dbReference type="EMBL" id="CAJJDM010000035">
    <property type="protein sequence ID" value="CAD8064263.1"/>
    <property type="molecule type" value="Genomic_DNA"/>
</dbReference>
<comment type="caution">
    <text evidence="1">The sequence shown here is derived from an EMBL/GenBank/DDBJ whole genome shotgun (WGS) entry which is preliminary data.</text>
</comment>
<dbReference type="AlphaFoldDB" id="A0A8S1LFC1"/>
<accession>A0A8S1LFC1</accession>
<dbReference type="Proteomes" id="UP000688137">
    <property type="component" value="Unassembled WGS sequence"/>
</dbReference>
<dbReference type="OMA" id="INQVCDY"/>
<protein>
    <submittedName>
        <fullName evidence="1">Uncharacterized protein</fullName>
    </submittedName>
</protein>
<reference evidence="1" key="1">
    <citation type="submission" date="2021-01" db="EMBL/GenBank/DDBJ databases">
        <authorList>
            <consortium name="Genoscope - CEA"/>
            <person name="William W."/>
        </authorList>
    </citation>
    <scope>NUCLEOTIDE SEQUENCE</scope>
</reference>
<evidence type="ECO:0000313" key="1">
    <source>
        <dbReference type="EMBL" id="CAD8064263.1"/>
    </source>
</evidence>
<name>A0A8S1LFC1_PARPR</name>
<keyword evidence="2" id="KW-1185">Reference proteome</keyword>
<organism evidence="1 2">
    <name type="scientific">Paramecium primaurelia</name>
    <dbReference type="NCBI Taxonomy" id="5886"/>
    <lineage>
        <taxon>Eukaryota</taxon>
        <taxon>Sar</taxon>
        <taxon>Alveolata</taxon>
        <taxon>Ciliophora</taxon>
        <taxon>Intramacronucleata</taxon>
        <taxon>Oligohymenophorea</taxon>
        <taxon>Peniculida</taxon>
        <taxon>Parameciidae</taxon>
        <taxon>Paramecium</taxon>
    </lineage>
</organism>
<proteinExistence type="predicted"/>
<gene>
    <name evidence="1" type="ORF">PPRIM_AZ9-3.1.T0360038</name>
</gene>
<sequence length="439" mass="50916">MNNNICDYHPGQRITILCLYNSCSEDRLGCQKCLLSLHKSHIKSCVLISEIQKKQNCVELLANTQNEQQIIKFSEDELIHKEKLNKITNQLQQSLKGYLKQIKLNLLEQESKQKTIQMKHNKEILNSYYNSYEFEKLKEQLVKFKTGQSTEEQINDFISQIIKDRQNLQNVCQNQLIQGSKQNGLPQEFKDMIVTEVCNSLESIKNFMRKDDSIFFYKSQLSQEEDANIQETIKGKQFIFNDQDEVQLIYGSCTLTKGIYEFQIAIEYIQSEQSKQEEQQEGLASIVNNQSQLYNPYSQHTIGGHISNSGIFAQQEYQHLHRVYIGVVEDLVKDQMATYSIMYQTQQCCAVDIIRGAAIGSFHMKQQLGEKIEPIQSLFHKNMKKGLVLAFKINLDENKLILTDSESKTRYEGQLYNMTGDNIKPYILIYKSNVKVTIN</sequence>
<evidence type="ECO:0000313" key="2">
    <source>
        <dbReference type="Proteomes" id="UP000688137"/>
    </source>
</evidence>